<accession>A0A7K1XYP1</accession>
<keyword evidence="4" id="KW-1185">Reference proteome</keyword>
<feature type="signal peptide" evidence="1">
    <location>
        <begin position="1"/>
        <end position="29"/>
    </location>
</feature>
<evidence type="ECO:0000313" key="4">
    <source>
        <dbReference type="Proteomes" id="UP000451233"/>
    </source>
</evidence>
<feature type="domain" description="DUF4397" evidence="2">
    <location>
        <begin position="48"/>
        <end position="159"/>
    </location>
</feature>
<dbReference type="Pfam" id="PF14344">
    <property type="entry name" value="DUF4397"/>
    <property type="match status" value="1"/>
</dbReference>
<feature type="chain" id="PRO_5029844838" evidence="1">
    <location>
        <begin position="30"/>
        <end position="235"/>
    </location>
</feature>
<dbReference type="Proteomes" id="UP000451233">
    <property type="component" value="Unassembled WGS sequence"/>
</dbReference>
<dbReference type="EMBL" id="WVHS01000002">
    <property type="protein sequence ID" value="MXV16090.1"/>
    <property type="molecule type" value="Genomic_DNA"/>
</dbReference>
<name>A0A7K1XYP1_9SPHI</name>
<dbReference type="AlphaFoldDB" id="A0A7K1XYP1"/>
<dbReference type="RefSeq" id="WP_160907045.1">
    <property type="nucleotide sequence ID" value="NZ_WVHS01000002.1"/>
</dbReference>
<evidence type="ECO:0000313" key="3">
    <source>
        <dbReference type="EMBL" id="MXV16090.1"/>
    </source>
</evidence>
<reference evidence="3 4" key="1">
    <citation type="submission" date="2019-11" db="EMBL/GenBank/DDBJ databases">
        <title>Pedobacter sp. HMF7056 Genome sequencing and assembly.</title>
        <authorList>
            <person name="Kang H."/>
            <person name="Kim H."/>
            <person name="Joh K."/>
        </authorList>
    </citation>
    <scope>NUCLEOTIDE SEQUENCE [LARGE SCALE GENOMIC DNA]</scope>
    <source>
        <strain evidence="3 4">HMF7056</strain>
    </source>
</reference>
<evidence type="ECO:0000256" key="1">
    <source>
        <dbReference type="SAM" id="SignalP"/>
    </source>
</evidence>
<proteinExistence type="predicted"/>
<evidence type="ECO:0000259" key="2">
    <source>
        <dbReference type="Pfam" id="PF14344"/>
    </source>
</evidence>
<protein>
    <submittedName>
        <fullName evidence="3">DUF4397 domain-containing protein</fullName>
    </submittedName>
</protein>
<dbReference type="PROSITE" id="PS51257">
    <property type="entry name" value="PROKAR_LIPOPROTEIN"/>
    <property type="match status" value="1"/>
</dbReference>
<sequence length="235" mass="24405">MKSNLLKNRLNLRGLMLFGAAAAFFLSVAAGCKSDIDDATPQEAAAFNVYNASPGPLAVNFYLDNLLVNGPALAFTQQSDYILAYTGQRKFDITVGGTNQVLATQTLSFTNNHYYTAFIAGSNSAPVVVVTDDDLAAPASGKAKIRLVQMIPDATSVDLNVSGGATLFADQAFKSASAFAAIDPGTYNFTVQASDAASAALNNITIQAGKSYTVVARGMIAGNGDFGVGGSVYSR</sequence>
<organism evidence="3 4">
    <name type="scientific">Hufsiella ginkgonis</name>
    <dbReference type="NCBI Taxonomy" id="2695274"/>
    <lineage>
        <taxon>Bacteria</taxon>
        <taxon>Pseudomonadati</taxon>
        <taxon>Bacteroidota</taxon>
        <taxon>Sphingobacteriia</taxon>
        <taxon>Sphingobacteriales</taxon>
        <taxon>Sphingobacteriaceae</taxon>
        <taxon>Hufsiella</taxon>
    </lineage>
</organism>
<gene>
    <name evidence="3" type="ORF">GS398_12315</name>
</gene>
<dbReference type="InterPro" id="IPR025510">
    <property type="entry name" value="DUF4397"/>
</dbReference>
<keyword evidence="1" id="KW-0732">Signal</keyword>
<comment type="caution">
    <text evidence="3">The sequence shown here is derived from an EMBL/GenBank/DDBJ whole genome shotgun (WGS) entry which is preliminary data.</text>
</comment>